<dbReference type="STRING" id="441959.B8M2G5"/>
<name>B8M2G5_TALSN</name>
<accession>B8M2G5</accession>
<dbReference type="PRINTS" id="PR00364">
    <property type="entry name" value="DISEASERSIST"/>
</dbReference>
<evidence type="ECO:0000256" key="1">
    <source>
        <dbReference type="PROSITE-ProRule" id="PRU00339"/>
    </source>
</evidence>
<evidence type="ECO:0000256" key="2">
    <source>
        <dbReference type="SAM" id="MobiDB-lite"/>
    </source>
</evidence>
<dbReference type="eggNOG" id="ENOG502RMUE">
    <property type="taxonomic scope" value="Eukaryota"/>
</dbReference>
<dbReference type="Proteomes" id="UP000001745">
    <property type="component" value="Unassembled WGS sequence"/>
</dbReference>
<feature type="domain" description="DUF7779" evidence="3">
    <location>
        <begin position="386"/>
        <end position="472"/>
    </location>
</feature>
<organism evidence="4 5">
    <name type="scientific">Talaromyces stipitatus (strain ATCC 10500 / CBS 375.48 / QM 6759 / NRRL 1006)</name>
    <name type="common">Penicillium stipitatum</name>
    <dbReference type="NCBI Taxonomy" id="441959"/>
    <lineage>
        <taxon>Eukaryota</taxon>
        <taxon>Fungi</taxon>
        <taxon>Dikarya</taxon>
        <taxon>Ascomycota</taxon>
        <taxon>Pezizomycotina</taxon>
        <taxon>Eurotiomycetes</taxon>
        <taxon>Eurotiomycetidae</taxon>
        <taxon>Eurotiales</taxon>
        <taxon>Trichocomaceae</taxon>
        <taxon>Talaromyces</taxon>
        <taxon>Talaromyces sect. Talaromyces</taxon>
    </lineage>
</organism>
<dbReference type="RefSeq" id="XP_002478592.1">
    <property type="nucleotide sequence ID" value="XM_002478547.1"/>
</dbReference>
<dbReference type="InterPro" id="IPR056681">
    <property type="entry name" value="DUF7779"/>
</dbReference>
<keyword evidence="5" id="KW-1185">Reference proteome</keyword>
<evidence type="ECO:0000313" key="5">
    <source>
        <dbReference type="Proteomes" id="UP000001745"/>
    </source>
</evidence>
<dbReference type="PANTHER" id="PTHR35205:SF1">
    <property type="entry name" value="ZU5 DOMAIN-CONTAINING PROTEIN"/>
    <property type="match status" value="1"/>
</dbReference>
<dbReference type="EMBL" id="EQ962653">
    <property type="protein sequence ID" value="EED21629.1"/>
    <property type="molecule type" value="Genomic_DNA"/>
</dbReference>
<dbReference type="InParanoid" id="B8M2G5"/>
<dbReference type="OrthoDB" id="6161812at2759"/>
<proteinExistence type="predicted"/>
<dbReference type="PANTHER" id="PTHR35205">
    <property type="entry name" value="NB-ARC AND TPR DOMAIN PROTEIN"/>
    <property type="match status" value="1"/>
</dbReference>
<dbReference type="Gene3D" id="3.40.50.300">
    <property type="entry name" value="P-loop containing nucleotide triphosphate hydrolases"/>
    <property type="match status" value="1"/>
</dbReference>
<dbReference type="VEuPathDB" id="FungiDB:TSTA_088650"/>
<dbReference type="OMA" id="NEYAITH"/>
<evidence type="ECO:0000313" key="4">
    <source>
        <dbReference type="EMBL" id="EED21629.1"/>
    </source>
</evidence>
<dbReference type="InterPro" id="IPR011990">
    <property type="entry name" value="TPR-like_helical_dom_sf"/>
</dbReference>
<dbReference type="HOGENOM" id="CLU_000288_125_7_1"/>
<dbReference type="Pfam" id="PF25000">
    <property type="entry name" value="DUF7779"/>
    <property type="match status" value="1"/>
</dbReference>
<protein>
    <recommendedName>
        <fullName evidence="3">DUF7779 domain-containing protein</fullName>
    </recommendedName>
</protein>
<gene>
    <name evidence="4" type="ORF">TSTA_088650</name>
</gene>
<dbReference type="SMART" id="SM00028">
    <property type="entry name" value="TPR"/>
    <property type="match status" value="6"/>
</dbReference>
<dbReference type="SUPFAM" id="SSF48452">
    <property type="entry name" value="TPR-like"/>
    <property type="match status" value="1"/>
</dbReference>
<dbReference type="AlphaFoldDB" id="B8M2G5"/>
<keyword evidence="1" id="KW-0802">TPR repeat</keyword>
<feature type="region of interest" description="Disordered" evidence="2">
    <location>
        <begin position="75"/>
        <end position="99"/>
    </location>
</feature>
<dbReference type="SUPFAM" id="SSF52540">
    <property type="entry name" value="P-loop containing nucleoside triphosphate hydrolases"/>
    <property type="match status" value="1"/>
</dbReference>
<dbReference type="Pfam" id="PF13424">
    <property type="entry name" value="TPR_12"/>
    <property type="match status" value="2"/>
</dbReference>
<dbReference type="PROSITE" id="PS50005">
    <property type="entry name" value="TPR"/>
    <property type="match status" value="1"/>
</dbReference>
<dbReference type="PhylomeDB" id="B8M2G5"/>
<sequence>MQCLTTALEQKGDFEEVVRTTAAFVSLATPHTTSEEVKDWCQPQLLSEAKSFHRKIYPTTGDDAKRLGNLYPRTISTSRQVTGTSSETRKDGPSLSDFSTTKRDPLLPCHIIPFTKNRDFHDRVEVLQMIEKCLSLVDEDGLDRKELRTFALCGPGGMGKTQVANEYAITHMDTYEAILWVDAEEPTTLMDEFSQLAEHLGLVLEGSPDARDQALTRELVKGWLAKPVRSYNRTDNSAVEEVPWLLVFDNVNNPDLLSDLWPPDGSTGSILITSRDNLAKTQFYQIKNGIDLPPMSQDDASDLLLKLTWRENDPEEQRLSLDVADILGGLPLALTQMAGVMIRQSLSFANFLNRYGEEEEHAILFNLSLEPKHKRANYGHTLASVWSLEKLEYSSGLLDVMAFLYPTGIPEKYLEGAVGTTRLTDYPKTVTAYQNARSELLKSSLVMTDRSSSNLTIHRLIQDAARARMDTYRITTAFSDAVDILRLFWPEAERGVRHHIARWKDCEVISLHIVRLKDHFLRAPKALKLRWSGNLNFAMLINELEARNRQEKNTITREDGERIFFLLSEIHNNIAGSATELNDPDKALHHFERYNQLLRDRYEKTEDVFDSRLTSSYYNLGMSYAMKKDYANAVKYIEIALKEAGRLQNPESVKAARSLGLINLALTLWLMGRHEEASSMLTTALREREELLGSNDRDSMITGRVLYGLGNVRHSQGLLEESLLYHERALLHFKETVGSNHHRTGNSCFKVAQHYSRIGRLSEAINLLDQAIKILDRHECYVPEKGRATLMKGIVLQQQSKSEESKICFQRAAALYEIASKRTIIEEDLTLQDFDAYVHIWGR</sequence>
<feature type="repeat" description="TPR" evidence="1">
    <location>
        <begin position="614"/>
        <end position="647"/>
    </location>
</feature>
<feature type="compositionally biased region" description="Polar residues" evidence="2">
    <location>
        <begin position="75"/>
        <end position="86"/>
    </location>
</feature>
<dbReference type="Gene3D" id="1.25.40.10">
    <property type="entry name" value="Tetratricopeptide repeat domain"/>
    <property type="match status" value="2"/>
</dbReference>
<dbReference type="GeneID" id="8106962"/>
<evidence type="ECO:0000259" key="3">
    <source>
        <dbReference type="Pfam" id="PF25000"/>
    </source>
</evidence>
<dbReference type="GO" id="GO:0043531">
    <property type="term" value="F:ADP binding"/>
    <property type="evidence" value="ECO:0007669"/>
    <property type="project" value="InterPro"/>
</dbReference>
<dbReference type="InterPro" id="IPR019734">
    <property type="entry name" value="TPR_rpt"/>
</dbReference>
<reference evidence="5" key="1">
    <citation type="journal article" date="2015" name="Genome Announc.">
        <title>Genome sequence of the AIDS-associated pathogen Penicillium marneffei (ATCC18224) and its near taxonomic relative Talaromyces stipitatus (ATCC10500).</title>
        <authorList>
            <person name="Nierman W.C."/>
            <person name="Fedorova-Abrams N.D."/>
            <person name="Andrianopoulos A."/>
        </authorList>
    </citation>
    <scope>NUCLEOTIDE SEQUENCE [LARGE SCALE GENOMIC DNA]</scope>
    <source>
        <strain evidence="5">ATCC 10500 / CBS 375.48 / QM 6759 / NRRL 1006</strain>
    </source>
</reference>
<dbReference type="InterPro" id="IPR027417">
    <property type="entry name" value="P-loop_NTPase"/>
</dbReference>